<dbReference type="InterPro" id="IPR050663">
    <property type="entry name" value="Ankyrin-SOCS_Box"/>
</dbReference>
<protein>
    <submittedName>
        <fullName evidence="6">Stalk domain-containing protein</fullName>
    </submittedName>
</protein>
<dbReference type="PANTHER" id="PTHR24193:SF121">
    <property type="entry name" value="ADA2A-CONTAINING COMPLEX COMPONENT 3, ISOFORM D"/>
    <property type="match status" value="1"/>
</dbReference>
<feature type="repeat" description="ANK" evidence="3">
    <location>
        <begin position="267"/>
        <end position="287"/>
    </location>
</feature>
<dbReference type="Proteomes" id="UP001652445">
    <property type="component" value="Unassembled WGS sequence"/>
</dbReference>
<feature type="signal peptide" evidence="4">
    <location>
        <begin position="1"/>
        <end position="26"/>
    </location>
</feature>
<dbReference type="Pfam" id="PF07833">
    <property type="entry name" value="Cu_amine_oxidN1"/>
    <property type="match status" value="1"/>
</dbReference>
<feature type="chain" id="PRO_5046979509" evidence="4">
    <location>
        <begin position="27"/>
        <end position="513"/>
    </location>
</feature>
<dbReference type="Gene3D" id="3.30.457.10">
    <property type="entry name" value="Copper amine oxidase-like, N-terminal domain"/>
    <property type="match status" value="1"/>
</dbReference>
<gene>
    <name evidence="6" type="ORF">OB236_31610</name>
</gene>
<dbReference type="InterPro" id="IPR036770">
    <property type="entry name" value="Ankyrin_rpt-contain_sf"/>
</dbReference>
<keyword evidence="2 3" id="KW-0040">ANK repeat</keyword>
<dbReference type="SMART" id="SM00248">
    <property type="entry name" value="ANK"/>
    <property type="match status" value="5"/>
</dbReference>
<keyword evidence="7" id="KW-1185">Reference proteome</keyword>
<dbReference type="InterPro" id="IPR036582">
    <property type="entry name" value="Mao_N_sf"/>
</dbReference>
<evidence type="ECO:0000256" key="2">
    <source>
        <dbReference type="ARBA" id="ARBA00023043"/>
    </source>
</evidence>
<feature type="repeat" description="ANK" evidence="3">
    <location>
        <begin position="288"/>
        <end position="320"/>
    </location>
</feature>
<dbReference type="RefSeq" id="WP_262687529.1">
    <property type="nucleotide sequence ID" value="NZ_JAOQIO010000107.1"/>
</dbReference>
<keyword evidence="1" id="KW-0677">Repeat</keyword>
<comment type="caution">
    <text evidence="6">The sequence shown here is derived from an EMBL/GenBank/DDBJ whole genome shotgun (WGS) entry which is preliminary data.</text>
</comment>
<feature type="repeat" description="ANK" evidence="3">
    <location>
        <begin position="176"/>
        <end position="208"/>
    </location>
</feature>
<evidence type="ECO:0000313" key="7">
    <source>
        <dbReference type="Proteomes" id="UP001652445"/>
    </source>
</evidence>
<feature type="domain" description="Copper amine oxidase-like N-terminal" evidence="5">
    <location>
        <begin position="35"/>
        <end position="141"/>
    </location>
</feature>
<name>A0ABT2UPV9_9BACL</name>
<dbReference type="PROSITE" id="PS50088">
    <property type="entry name" value="ANK_REPEAT"/>
    <property type="match status" value="3"/>
</dbReference>
<dbReference type="InterPro" id="IPR012854">
    <property type="entry name" value="Cu_amine_oxidase-like_N"/>
</dbReference>
<dbReference type="PANTHER" id="PTHR24193">
    <property type="entry name" value="ANKYRIN REPEAT PROTEIN"/>
    <property type="match status" value="1"/>
</dbReference>
<evidence type="ECO:0000256" key="3">
    <source>
        <dbReference type="PROSITE-ProRule" id="PRU00023"/>
    </source>
</evidence>
<organism evidence="6 7">
    <name type="scientific">Paenibacillus baimaensis</name>
    <dbReference type="NCBI Taxonomy" id="2982185"/>
    <lineage>
        <taxon>Bacteria</taxon>
        <taxon>Bacillati</taxon>
        <taxon>Bacillota</taxon>
        <taxon>Bacilli</taxon>
        <taxon>Bacillales</taxon>
        <taxon>Paenibacillaceae</taxon>
        <taxon>Paenibacillus</taxon>
    </lineage>
</organism>
<keyword evidence="4" id="KW-0732">Signal</keyword>
<evidence type="ECO:0000259" key="5">
    <source>
        <dbReference type="Pfam" id="PF07833"/>
    </source>
</evidence>
<evidence type="ECO:0000256" key="1">
    <source>
        <dbReference type="ARBA" id="ARBA00022737"/>
    </source>
</evidence>
<dbReference type="InterPro" id="IPR002110">
    <property type="entry name" value="Ankyrin_rpt"/>
</dbReference>
<proteinExistence type="predicted"/>
<dbReference type="Pfam" id="PF12796">
    <property type="entry name" value="Ank_2"/>
    <property type="match status" value="2"/>
</dbReference>
<accession>A0ABT2UPV9</accession>
<evidence type="ECO:0000256" key="4">
    <source>
        <dbReference type="SAM" id="SignalP"/>
    </source>
</evidence>
<dbReference type="SUPFAM" id="SSF55383">
    <property type="entry name" value="Copper amine oxidase, domain N"/>
    <property type="match status" value="1"/>
</dbReference>
<dbReference type="Gene3D" id="1.25.40.20">
    <property type="entry name" value="Ankyrin repeat-containing domain"/>
    <property type="match status" value="2"/>
</dbReference>
<sequence length="513" mass="56633">MLKRIFSSLTVLSLLVTLILPTGSHAEKDPIKVFIDGIMINFDENPIIEDGTTLVQFRPIFERLGLKIGWDSISQTVTGSKSDISIQLVIGSDVAKVNGKEIILSAAPRIIQGNTLIPLRFIGESIGAGVTWSSKYNTIDIFLDPVLNLHNASFSNDTDRVRKLLSSGVSVEIMKGYRTPLMSAVSADAVDTVKLLIASGANVNAKIDEELVKNFLTVTWNPLGLSKKNAEITKILLNAGADPNISLRDGQTVLLDACGDPVEGSDGHPDVIKLLLDAGAQVNVHDNRGWTPLLRASYYGHWEVVKELLDAGADPHSQTVAVNDDLKKAQAALSNYVTGNNSGKQLQSTFASKAELQDYLDKTYNSQSPLKTAATNIKFKIDIYDNTKLGYDYLVSFGYNLALLDIALVEVENKSANGKEIANQTRKQIKEFIEKMARDIISRAPDKKFKGETNNSGYKYKYIQVDWQINVENIWANYDFKQGIPSIAARYDSPFTHYDETVLSTFRWAPPIR</sequence>
<dbReference type="PROSITE" id="PS50297">
    <property type="entry name" value="ANK_REP_REGION"/>
    <property type="match status" value="2"/>
</dbReference>
<evidence type="ECO:0000313" key="6">
    <source>
        <dbReference type="EMBL" id="MCU6796683.1"/>
    </source>
</evidence>
<dbReference type="EMBL" id="JAOQIO010000107">
    <property type="protein sequence ID" value="MCU6796683.1"/>
    <property type="molecule type" value="Genomic_DNA"/>
</dbReference>
<dbReference type="SUPFAM" id="SSF48403">
    <property type="entry name" value="Ankyrin repeat"/>
    <property type="match status" value="1"/>
</dbReference>
<reference evidence="6 7" key="1">
    <citation type="submission" date="2022-09" db="EMBL/GenBank/DDBJ databases">
        <authorList>
            <person name="Han X.L."/>
            <person name="Wang Q."/>
            <person name="Lu T."/>
        </authorList>
    </citation>
    <scope>NUCLEOTIDE SEQUENCE [LARGE SCALE GENOMIC DNA]</scope>
    <source>
        <strain evidence="6 7">WQ 127069</strain>
    </source>
</reference>